<reference evidence="1 2" key="1">
    <citation type="journal article" date="2023" name="Science">
        <title>Complex scaffold remodeling in plant triterpene biosynthesis.</title>
        <authorList>
            <person name="De La Pena R."/>
            <person name="Hodgson H."/>
            <person name="Liu J.C."/>
            <person name="Stephenson M.J."/>
            <person name="Martin A.C."/>
            <person name="Owen C."/>
            <person name="Harkess A."/>
            <person name="Leebens-Mack J."/>
            <person name="Jimenez L.E."/>
            <person name="Osbourn A."/>
            <person name="Sattely E.S."/>
        </authorList>
    </citation>
    <scope>NUCLEOTIDE SEQUENCE [LARGE SCALE GENOMIC DNA]</scope>
    <source>
        <strain evidence="2">cv. JPN11</strain>
        <tissue evidence="1">Leaf</tissue>
    </source>
</reference>
<protein>
    <submittedName>
        <fullName evidence="1">Beta-glucosidase</fullName>
    </submittedName>
</protein>
<sequence length="523" mass="59717">MKVRVQNRLVFTLLSSFYLSICFEFLTPCQSSTLFKRSSFPAGFVFGTGSSAYQYEGAAHIEGRKPSIWDTFTKNYPEKILDHSNGDVADNFYHRYKEDIALMKEVGFDSFRFSISWSRVLPLGKISGGVNQQGVDFYNFLINELISSGIEPFVTLFHWDLPQALEDEYGGFLNPNIVEDYRDYVDFCFKEFGDRVKYWATLNEPNLFSNFGYALGILAPGRCSKYIGSCPAGNSATEPYVVVHHLLLCHAIAVKLYRENYQASQKGFIGITIYAMWAVPKFQTIASKEATSRAVDFMIGWILDPITYGNYPKSMQSLVGDRLPKFTESQSEMVKGSIDFLGLNYYTTFYADNLTSYSSINLSYTTDNRANLTSEKNGIPIGEPTGSEWLYIYPKGIRELLLYVKRKYNPPPIYITENGMGDVNSSVWPVNIAVNDGLRVKYHSLHLSSLLKTIKDGVDVRGYYAWSFLDNFEWNSGYTFRFGITYVDYKNGLKRYLKNSALWFKNFLQKKNVNSTTSSLYDQ</sequence>
<evidence type="ECO:0000313" key="2">
    <source>
        <dbReference type="Proteomes" id="UP001164539"/>
    </source>
</evidence>
<keyword evidence="2" id="KW-1185">Reference proteome</keyword>
<dbReference type="EMBL" id="CM051402">
    <property type="protein sequence ID" value="KAJ4711680.1"/>
    <property type="molecule type" value="Genomic_DNA"/>
</dbReference>
<evidence type="ECO:0000313" key="1">
    <source>
        <dbReference type="EMBL" id="KAJ4711680.1"/>
    </source>
</evidence>
<proteinExistence type="predicted"/>
<accession>A0ACC1XKB5</accession>
<dbReference type="Proteomes" id="UP001164539">
    <property type="component" value="Chromosome 9"/>
</dbReference>
<organism evidence="1 2">
    <name type="scientific">Melia azedarach</name>
    <name type="common">Chinaberry tree</name>
    <dbReference type="NCBI Taxonomy" id="155640"/>
    <lineage>
        <taxon>Eukaryota</taxon>
        <taxon>Viridiplantae</taxon>
        <taxon>Streptophyta</taxon>
        <taxon>Embryophyta</taxon>
        <taxon>Tracheophyta</taxon>
        <taxon>Spermatophyta</taxon>
        <taxon>Magnoliopsida</taxon>
        <taxon>eudicotyledons</taxon>
        <taxon>Gunneridae</taxon>
        <taxon>Pentapetalae</taxon>
        <taxon>rosids</taxon>
        <taxon>malvids</taxon>
        <taxon>Sapindales</taxon>
        <taxon>Meliaceae</taxon>
        <taxon>Melia</taxon>
    </lineage>
</organism>
<comment type="caution">
    <text evidence="1">The sequence shown here is derived from an EMBL/GenBank/DDBJ whole genome shotgun (WGS) entry which is preliminary data.</text>
</comment>
<gene>
    <name evidence="1" type="ORF">OWV82_017659</name>
</gene>
<name>A0ACC1XKB5_MELAZ</name>